<dbReference type="InterPro" id="IPR051200">
    <property type="entry name" value="Host-pathogen_enzymatic-act"/>
</dbReference>
<dbReference type="EMBL" id="JAHLFV010000117">
    <property type="protein sequence ID" value="MBU3849904.1"/>
    <property type="molecule type" value="Genomic_DNA"/>
</dbReference>
<dbReference type="SUPFAM" id="SSF50969">
    <property type="entry name" value="YVTN repeat-like/Quinoprotein amine dehydrogenase"/>
    <property type="match status" value="1"/>
</dbReference>
<evidence type="ECO:0000313" key="2">
    <source>
        <dbReference type="Proteomes" id="UP000823914"/>
    </source>
</evidence>
<dbReference type="AlphaFoldDB" id="A0A9E2NZB6"/>
<proteinExistence type="predicted"/>
<reference evidence="1" key="1">
    <citation type="journal article" date="2021" name="PeerJ">
        <title>Extensive microbial diversity within the chicken gut microbiome revealed by metagenomics and culture.</title>
        <authorList>
            <person name="Gilroy R."/>
            <person name="Ravi A."/>
            <person name="Getino M."/>
            <person name="Pursley I."/>
            <person name="Horton D.L."/>
            <person name="Alikhan N.F."/>
            <person name="Baker D."/>
            <person name="Gharbi K."/>
            <person name="Hall N."/>
            <person name="Watson M."/>
            <person name="Adriaenssens E.M."/>
            <person name="Foster-Nyarko E."/>
            <person name="Jarju S."/>
            <person name="Secka A."/>
            <person name="Antonio M."/>
            <person name="Oren A."/>
            <person name="Chaudhuri R.R."/>
            <person name="La Ragione R."/>
            <person name="Hildebrand F."/>
            <person name="Pallen M.J."/>
        </authorList>
    </citation>
    <scope>NUCLEOTIDE SEQUENCE</scope>
    <source>
        <strain evidence="1">Gambia15-2214</strain>
    </source>
</reference>
<dbReference type="Pfam" id="PF10282">
    <property type="entry name" value="Lactonase"/>
    <property type="match status" value="1"/>
</dbReference>
<gene>
    <name evidence="1" type="ORF">IAA16_05000</name>
</gene>
<protein>
    <submittedName>
        <fullName evidence="1">Beta-propeller fold lactonase family protein</fullName>
    </submittedName>
</protein>
<dbReference type="PANTHER" id="PTHR47197">
    <property type="entry name" value="PROTEIN NIRF"/>
    <property type="match status" value="1"/>
</dbReference>
<reference evidence="1" key="2">
    <citation type="submission" date="2021-04" db="EMBL/GenBank/DDBJ databases">
        <authorList>
            <person name="Gilroy R."/>
        </authorList>
    </citation>
    <scope>NUCLEOTIDE SEQUENCE</scope>
    <source>
        <strain evidence="1">Gambia15-2214</strain>
    </source>
</reference>
<sequence>MIKYGTAVFLGIIFCLGVIFSQDMPVRIAENLYLVKVGVFPCGKEPKQVVFSPDNRYIFLPLLNDKGVDIFSVAEKKVITRLSTATADKLGYTEGLFIPEKHAFFVSQMTDNSIHEFQYPELTYKRTIATQGEWSKFMAWNKEKNIVAVSNWVSNNLSLIDYTTGEVLRLIKTQAAPRGIIFTDKGQSIISLAFDGGAIEKFSVSTGQLLASIHIEKAAMRHIVLDDDETTAYISDMFHKSIYQVDLETFSITNTTKVYTNPNTIDLLDNRWLFVSSRGPNNPIDYTLPSPVNGKISVIDTSTMETVVSFEGGNQPTGLDISDDGKFFCFSNFQDGNIQLYRCMTKAQLRNIKKYTVMLE</sequence>
<evidence type="ECO:0000313" key="1">
    <source>
        <dbReference type="EMBL" id="MBU3849904.1"/>
    </source>
</evidence>
<dbReference type="InterPro" id="IPR019405">
    <property type="entry name" value="Lactonase_7-beta_prop"/>
</dbReference>
<comment type="caution">
    <text evidence="1">The sequence shown here is derived from an EMBL/GenBank/DDBJ whole genome shotgun (WGS) entry which is preliminary data.</text>
</comment>
<dbReference type="InterPro" id="IPR015943">
    <property type="entry name" value="WD40/YVTN_repeat-like_dom_sf"/>
</dbReference>
<accession>A0A9E2NZB6</accession>
<name>A0A9E2NZB6_9SPIR</name>
<dbReference type="Proteomes" id="UP000823914">
    <property type="component" value="Unassembled WGS sequence"/>
</dbReference>
<dbReference type="PANTHER" id="PTHR47197:SF3">
    <property type="entry name" value="DIHYDRO-HEME D1 DEHYDROGENASE"/>
    <property type="match status" value="1"/>
</dbReference>
<organism evidence="1 2">
    <name type="scientific">Candidatus Treponema excrementipullorum</name>
    <dbReference type="NCBI Taxonomy" id="2838768"/>
    <lineage>
        <taxon>Bacteria</taxon>
        <taxon>Pseudomonadati</taxon>
        <taxon>Spirochaetota</taxon>
        <taxon>Spirochaetia</taxon>
        <taxon>Spirochaetales</taxon>
        <taxon>Treponemataceae</taxon>
        <taxon>Treponema</taxon>
    </lineage>
</organism>
<dbReference type="InterPro" id="IPR011044">
    <property type="entry name" value="Quino_amine_DH_bsu"/>
</dbReference>
<dbReference type="Gene3D" id="2.130.10.10">
    <property type="entry name" value="YVTN repeat-like/Quinoprotein amine dehydrogenase"/>
    <property type="match status" value="1"/>
</dbReference>